<accession>A0A2T9YI34</accession>
<dbReference type="EMBL" id="MBFR01000249">
    <property type="protein sequence ID" value="PVU90566.1"/>
    <property type="molecule type" value="Genomic_DNA"/>
</dbReference>
<keyword evidence="5" id="KW-0131">Cell cycle</keyword>
<keyword evidence="5" id="KW-0498">Mitosis</keyword>
<dbReference type="GO" id="GO:0051301">
    <property type="term" value="P:cell division"/>
    <property type="evidence" value="ECO:0007669"/>
    <property type="project" value="UniProtKB-KW"/>
</dbReference>
<dbReference type="SUPFAM" id="SSF48371">
    <property type="entry name" value="ARM repeat"/>
    <property type="match status" value="1"/>
</dbReference>
<name>A0A2T9YI34_9FUNG</name>
<dbReference type="OrthoDB" id="4699125at2759"/>
<reference evidence="9 10" key="1">
    <citation type="journal article" date="2018" name="MBio">
        <title>Comparative Genomics Reveals the Core Gene Toolbox for the Fungus-Insect Symbiosis.</title>
        <authorList>
            <person name="Wang Y."/>
            <person name="Stata M."/>
            <person name="Wang W."/>
            <person name="Stajich J.E."/>
            <person name="White M.M."/>
            <person name="Moncalvo J.M."/>
        </authorList>
    </citation>
    <scope>NUCLEOTIDE SEQUENCE [LARGE SCALE GENOMIC DNA]</scope>
    <source>
        <strain evidence="9 10">SWE-8-4</strain>
    </source>
</reference>
<evidence type="ECO:0000313" key="8">
    <source>
        <dbReference type="EMBL" id="PVU90566.1"/>
    </source>
</evidence>
<dbReference type="Pfam" id="PF12348">
    <property type="entry name" value="CLASP_N"/>
    <property type="match status" value="1"/>
</dbReference>
<dbReference type="EMBL" id="MBFR01000178">
    <property type="protein sequence ID" value="PVU92012.1"/>
    <property type="molecule type" value="Genomic_DNA"/>
</dbReference>
<evidence type="ECO:0000313" key="10">
    <source>
        <dbReference type="Proteomes" id="UP000245383"/>
    </source>
</evidence>
<keyword evidence="10" id="KW-1185">Reference proteome</keyword>
<proteinExistence type="inferred from homology"/>
<comment type="similarity">
    <text evidence="2">Belongs to the CLASP family.</text>
</comment>
<evidence type="ECO:0000313" key="9">
    <source>
        <dbReference type="EMBL" id="PVU92012.1"/>
    </source>
</evidence>
<sequence length="822" mass="91473">MDYTKCESVRDLQNKLDPIVAALSLNETEDNWLKIDNALKNLSSLLNTGASKYPAIFDAIKDNSDVISRSIVTERTRLSGSALALIETLAKSCPKEFRSLSNLFIRDIIKLCARTNKVFSTRGTNCLNAMLTHGRCFEYIPLLCDYAINDPSKILRAHISKVLLLAVQIIGTGDSQLYDILKEKEDVKNYFAIIESAIATTAVDADVNVRATAKSLYEIYTKKFPENKERLVNNLSPIAQKYLKIQSSSVSTKPLIRPGIRQNSFVGARSSIINKKIAPTLNNNQTNIQKDNPETPFNEDKSLNDSQHKLQAVRRITPVINVQAEQGSLLKPIELENDTNSISSTKNLSESANIVSGIINSVNDITVSNPLTDSNSLTTETHNNTCQTEVKDINNANNNQNSGFEHAPLVQRKLAITEKTAIAGQQTLSAVNRNLESLSYNQTIKPIKKRTYSTLEEQSDHHAQEYDTVRAKKFIKPNSTNKDFLASNSTNTTQNNLSLFKRNTALNLPHALQKKSREIRRKSIIRARQIAIIQSRNVVAKSITVRDKLIRKTDDHISKKFMKSTVTSTSATMLTSASKRPLVSKIVNNKTATAPFDKVLNNKVPIHLRTTASSRSRNSNLNKILPKRAVHNTNNLSVLNFGVQNPKSPLVKKFSKVTSQLEPKSITKPKNTPTFLRKDHLSLLSSKSNAKNNNYISSMPNNDNKNKSNLNINFISPTIKTLSHFQKKLDLKNNETKIINTIDMSKNPENEFNLTYSSPTKNQNLSLAATKPESVQYSKEPFDSIPALGVDIKNQHMDVDTTSTSKALIGIDNSSTSAVEIS</sequence>
<evidence type="ECO:0000259" key="7">
    <source>
        <dbReference type="Pfam" id="PF12348"/>
    </source>
</evidence>
<dbReference type="Proteomes" id="UP000245383">
    <property type="component" value="Unassembled WGS sequence"/>
</dbReference>
<evidence type="ECO:0000256" key="4">
    <source>
        <dbReference type="ARBA" id="ARBA00022701"/>
    </source>
</evidence>
<dbReference type="STRING" id="133385.A0A2T9YI34"/>
<dbReference type="InterPro" id="IPR011989">
    <property type="entry name" value="ARM-like"/>
</dbReference>
<protein>
    <recommendedName>
        <fullName evidence="7">CLASP N-terminal domain-containing protein</fullName>
    </recommendedName>
</protein>
<evidence type="ECO:0000256" key="6">
    <source>
        <dbReference type="SAM" id="MobiDB-lite"/>
    </source>
</evidence>
<evidence type="ECO:0000256" key="5">
    <source>
        <dbReference type="ARBA" id="ARBA00022776"/>
    </source>
</evidence>
<dbReference type="Gene3D" id="1.25.10.10">
    <property type="entry name" value="Leucine-rich Repeat Variant"/>
    <property type="match status" value="1"/>
</dbReference>
<evidence type="ECO:0000256" key="3">
    <source>
        <dbReference type="ARBA" id="ARBA00022618"/>
    </source>
</evidence>
<evidence type="ECO:0000256" key="1">
    <source>
        <dbReference type="ARBA" id="ARBA00004186"/>
    </source>
</evidence>
<comment type="subcellular location">
    <subcellularLocation>
        <location evidence="1">Cytoplasm</location>
        <location evidence="1">Cytoskeleton</location>
        <location evidence="1">Spindle</location>
    </subcellularLocation>
</comment>
<dbReference type="GO" id="GO:0005819">
    <property type="term" value="C:spindle"/>
    <property type="evidence" value="ECO:0007669"/>
    <property type="project" value="UniProtKB-SubCell"/>
</dbReference>
<dbReference type="InterPro" id="IPR016024">
    <property type="entry name" value="ARM-type_fold"/>
</dbReference>
<organism evidence="9 10">
    <name type="scientific">Smittium simulii</name>
    <dbReference type="NCBI Taxonomy" id="133385"/>
    <lineage>
        <taxon>Eukaryota</taxon>
        <taxon>Fungi</taxon>
        <taxon>Fungi incertae sedis</taxon>
        <taxon>Zoopagomycota</taxon>
        <taxon>Kickxellomycotina</taxon>
        <taxon>Harpellomycetes</taxon>
        <taxon>Harpellales</taxon>
        <taxon>Legeriomycetaceae</taxon>
        <taxon>Smittium</taxon>
    </lineage>
</organism>
<gene>
    <name evidence="9" type="ORF">BB561_004089</name>
    <name evidence="8" type="ORF">BB561_004813</name>
</gene>
<feature type="domain" description="CLASP N-terminal" evidence="7">
    <location>
        <begin position="12"/>
        <end position="243"/>
    </location>
</feature>
<keyword evidence="3" id="KW-0132">Cell division</keyword>
<dbReference type="AlphaFoldDB" id="A0A2T9YI34"/>
<keyword evidence="4" id="KW-0493">Microtubule</keyword>
<evidence type="ECO:0000256" key="2">
    <source>
        <dbReference type="ARBA" id="ARBA00009549"/>
    </source>
</evidence>
<dbReference type="InterPro" id="IPR024395">
    <property type="entry name" value="CLASP_N_dom"/>
</dbReference>
<feature type="region of interest" description="Disordered" evidence="6">
    <location>
        <begin position="283"/>
        <end position="302"/>
    </location>
</feature>
<dbReference type="GO" id="GO:0005874">
    <property type="term" value="C:microtubule"/>
    <property type="evidence" value="ECO:0007669"/>
    <property type="project" value="UniProtKB-KW"/>
</dbReference>
<comment type="caution">
    <text evidence="9">The sequence shown here is derived from an EMBL/GenBank/DDBJ whole genome shotgun (WGS) entry which is preliminary data.</text>
</comment>